<gene>
    <name evidence="2" type="ORF">Voc01_070830</name>
</gene>
<dbReference type="Proteomes" id="UP000635606">
    <property type="component" value="Unassembled WGS sequence"/>
</dbReference>
<organism evidence="2 3">
    <name type="scientific">Virgisporangium ochraceum</name>
    <dbReference type="NCBI Taxonomy" id="65505"/>
    <lineage>
        <taxon>Bacteria</taxon>
        <taxon>Bacillati</taxon>
        <taxon>Actinomycetota</taxon>
        <taxon>Actinomycetes</taxon>
        <taxon>Micromonosporales</taxon>
        <taxon>Micromonosporaceae</taxon>
        <taxon>Virgisporangium</taxon>
    </lineage>
</organism>
<dbReference type="EMBL" id="BOPH01000097">
    <property type="protein sequence ID" value="GIJ72166.1"/>
    <property type="molecule type" value="Genomic_DNA"/>
</dbReference>
<accession>A0A8J3ZYW7</accession>
<name>A0A8J3ZYW7_9ACTN</name>
<comment type="caution">
    <text evidence="2">The sequence shown here is derived from an EMBL/GenBank/DDBJ whole genome shotgun (WGS) entry which is preliminary data.</text>
</comment>
<reference evidence="2" key="1">
    <citation type="submission" date="2021-01" db="EMBL/GenBank/DDBJ databases">
        <title>Whole genome shotgun sequence of Virgisporangium ochraceum NBRC 16418.</title>
        <authorList>
            <person name="Komaki H."/>
            <person name="Tamura T."/>
        </authorList>
    </citation>
    <scope>NUCLEOTIDE SEQUENCE</scope>
    <source>
        <strain evidence="2">NBRC 16418</strain>
    </source>
</reference>
<proteinExistence type="predicted"/>
<evidence type="ECO:0000313" key="3">
    <source>
        <dbReference type="Proteomes" id="UP000635606"/>
    </source>
</evidence>
<dbReference type="AlphaFoldDB" id="A0A8J3ZYW7"/>
<keyword evidence="3" id="KW-1185">Reference proteome</keyword>
<sequence length="91" mass="9518">MPSGPWGGRGPPGRERQQVGDREGDQHEQPVPLGEAGVGRAASRRPNSAVRLPCRYSGAIAATARNTVTHRAADGVAPRPVQPCDVDDVVA</sequence>
<protein>
    <submittedName>
        <fullName evidence="2">Uncharacterized protein</fullName>
    </submittedName>
</protein>
<feature type="compositionally biased region" description="Gly residues" evidence="1">
    <location>
        <begin position="1"/>
        <end position="11"/>
    </location>
</feature>
<feature type="compositionally biased region" description="Basic and acidic residues" evidence="1">
    <location>
        <begin position="12"/>
        <end position="28"/>
    </location>
</feature>
<feature type="region of interest" description="Disordered" evidence="1">
    <location>
        <begin position="1"/>
        <end position="48"/>
    </location>
</feature>
<evidence type="ECO:0000313" key="2">
    <source>
        <dbReference type="EMBL" id="GIJ72166.1"/>
    </source>
</evidence>
<evidence type="ECO:0000256" key="1">
    <source>
        <dbReference type="SAM" id="MobiDB-lite"/>
    </source>
</evidence>